<keyword evidence="3" id="KW-0238">DNA-binding</keyword>
<evidence type="ECO:0000313" key="6">
    <source>
        <dbReference type="EMBL" id="AKT38385.1"/>
    </source>
</evidence>
<dbReference type="PANTHER" id="PTHR30118">
    <property type="entry name" value="HTH-TYPE TRANSCRIPTIONAL REGULATOR LEUO-RELATED"/>
    <property type="match status" value="1"/>
</dbReference>
<feature type="domain" description="HTH lysR-type" evidence="5">
    <location>
        <begin position="23"/>
        <end position="80"/>
    </location>
</feature>
<reference evidence="6 7" key="1">
    <citation type="submission" date="2015-07" db="EMBL/GenBank/DDBJ databases">
        <title>Genome analysis of myxobacterium Chondromyces crocatus Cm c5 reveals a high potential for natural compound synthesis and the genetic basis for the loss of fruiting body formation.</title>
        <authorList>
            <person name="Zaburannyi N."/>
            <person name="Bunk B."/>
            <person name="Maier J."/>
            <person name="Overmann J."/>
            <person name="Mueller R."/>
        </authorList>
    </citation>
    <scope>NUCLEOTIDE SEQUENCE [LARGE SCALE GENOMIC DNA]</scope>
    <source>
        <strain evidence="6 7">Cm c5</strain>
    </source>
</reference>
<dbReference type="InterPro" id="IPR036390">
    <property type="entry name" value="WH_DNA-bd_sf"/>
</dbReference>
<dbReference type="InterPro" id="IPR000847">
    <property type="entry name" value="LysR_HTH_N"/>
</dbReference>
<dbReference type="Proteomes" id="UP000067626">
    <property type="component" value="Chromosome"/>
</dbReference>
<dbReference type="Pfam" id="PF00126">
    <property type="entry name" value="HTH_1"/>
    <property type="match status" value="1"/>
</dbReference>
<dbReference type="InterPro" id="IPR037402">
    <property type="entry name" value="YidZ_PBP2"/>
</dbReference>
<dbReference type="Pfam" id="PF03466">
    <property type="entry name" value="LysR_substrate"/>
    <property type="match status" value="1"/>
</dbReference>
<dbReference type="InterPro" id="IPR005119">
    <property type="entry name" value="LysR_subst-bd"/>
</dbReference>
<keyword evidence="4" id="KW-0804">Transcription</keyword>
<dbReference type="PROSITE" id="PS50931">
    <property type="entry name" value="HTH_LYSR"/>
    <property type="match status" value="1"/>
</dbReference>
<dbReference type="Gene3D" id="1.10.10.10">
    <property type="entry name" value="Winged helix-like DNA-binding domain superfamily/Winged helix DNA-binding domain"/>
    <property type="match status" value="1"/>
</dbReference>
<dbReference type="Gene3D" id="3.40.190.10">
    <property type="entry name" value="Periplasmic binding protein-like II"/>
    <property type="match status" value="2"/>
</dbReference>
<dbReference type="EMBL" id="CP012159">
    <property type="protein sequence ID" value="AKT38385.1"/>
    <property type="molecule type" value="Genomic_DNA"/>
</dbReference>
<organism evidence="6 7">
    <name type="scientific">Chondromyces crocatus</name>
    <dbReference type="NCBI Taxonomy" id="52"/>
    <lineage>
        <taxon>Bacteria</taxon>
        <taxon>Pseudomonadati</taxon>
        <taxon>Myxococcota</taxon>
        <taxon>Polyangia</taxon>
        <taxon>Polyangiales</taxon>
        <taxon>Polyangiaceae</taxon>
        <taxon>Chondromyces</taxon>
    </lineage>
</organism>
<dbReference type="InterPro" id="IPR050389">
    <property type="entry name" value="LysR-type_TF"/>
</dbReference>
<evidence type="ECO:0000259" key="5">
    <source>
        <dbReference type="PROSITE" id="PS50931"/>
    </source>
</evidence>
<dbReference type="InterPro" id="IPR036388">
    <property type="entry name" value="WH-like_DNA-bd_sf"/>
</dbReference>
<keyword evidence="2" id="KW-0805">Transcription regulation</keyword>
<evidence type="ECO:0000313" key="7">
    <source>
        <dbReference type="Proteomes" id="UP000067626"/>
    </source>
</evidence>
<evidence type="ECO:0000256" key="3">
    <source>
        <dbReference type="ARBA" id="ARBA00023125"/>
    </source>
</evidence>
<dbReference type="SUPFAM" id="SSF46785">
    <property type="entry name" value="Winged helix' DNA-binding domain"/>
    <property type="match status" value="1"/>
</dbReference>
<evidence type="ECO:0000256" key="2">
    <source>
        <dbReference type="ARBA" id="ARBA00023015"/>
    </source>
</evidence>
<dbReference type="GO" id="GO:0003677">
    <property type="term" value="F:DNA binding"/>
    <property type="evidence" value="ECO:0007669"/>
    <property type="project" value="UniProtKB-KW"/>
</dbReference>
<sequence length="329" mass="36144">MKRDHGARSVAHKTYGRMSLSAIDVNLVVALDALLRERSVTRAARRVGLSQPAMSHTLTRLREALGDPLLVRVGREMALTDRAEAMTGRVAALVQGLEGLFGERPAAFEPRESARTFKLTAADELQMLLLPHLQRLCTQEASRVTIHSVRLGDARIVEGLRSGELDLALGTFTDGDLAGDIQRSELYLDSLVGLARVDHPQVRARTDMDAYLGMRHLVVAPPGGRDPVDELLARRGLTREVALTVSHYLVAPHVIAASDLVTIVPQRLAAAFTTGMRLRTFELPFELPAVETAMAWHDRVQADPAHRWLRRQVAAASQPVPVGGRRRRG</sequence>
<dbReference type="SUPFAM" id="SSF53850">
    <property type="entry name" value="Periplasmic binding protein-like II"/>
    <property type="match status" value="1"/>
</dbReference>
<proteinExistence type="inferred from homology"/>
<dbReference type="CDD" id="cd08417">
    <property type="entry name" value="PBP2_Nitroaromatics_like"/>
    <property type="match status" value="1"/>
</dbReference>
<dbReference type="RefSeq" id="WP_342673944.1">
    <property type="nucleotide sequence ID" value="NZ_CP012159.1"/>
</dbReference>
<name>A0A0K1EBY7_CHOCO</name>
<evidence type="ECO:0000256" key="4">
    <source>
        <dbReference type="ARBA" id="ARBA00023163"/>
    </source>
</evidence>
<accession>A0A0K1EBY7</accession>
<dbReference type="AlphaFoldDB" id="A0A0K1EBY7"/>
<keyword evidence="7" id="KW-1185">Reference proteome</keyword>
<dbReference type="PRINTS" id="PR00039">
    <property type="entry name" value="HTHLYSR"/>
</dbReference>
<protein>
    <submittedName>
        <fullName evidence="6">LysR family transcriptional regulator</fullName>
    </submittedName>
</protein>
<evidence type="ECO:0000256" key="1">
    <source>
        <dbReference type="ARBA" id="ARBA00009437"/>
    </source>
</evidence>
<dbReference type="PATRIC" id="fig|52.7.peg.2753"/>
<dbReference type="PANTHER" id="PTHR30118:SF15">
    <property type="entry name" value="TRANSCRIPTIONAL REGULATORY PROTEIN"/>
    <property type="match status" value="1"/>
</dbReference>
<dbReference type="KEGG" id="ccro:CMC5_025310"/>
<comment type="similarity">
    <text evidence="1">Belongs to the LysR transcriptional regulatory family.</text>
</comment>
<dbReference type="GO" id="GO:0003700">
    <property type="term" value="F:DNA-binding transcription factor activity"/>
    <property type="evidence" value="ECO:0007669"/>
    <property type="project" value="InterPro"/>
</dbReference>
<dbReference type="STRING" id="52.CMC5_025310"/>
<gene>
    <name evidence="6" type="primary">lysR</name>
    <name evidence="6" type="ORF">CMC5_025310</name>
</gene>